<name>A0A6J5LKF9_9CAUD</name>
<proteinExistence type="predicted"/>
<protein>
    <submittedName>
        <fullName evidence="1">Tail sheath stabilizer and completion protein</fullName>
    </submittedName>
</protein>
<reference evidence="1" key="1">
    <citation type="submission" date="2020-04" db="EMBL/GenBank/DDBJ databases">
        <authorList>
            <person name="Chiriac C."/>
            <person name="Salcher M."/>
            <person name="Ghai R."/>
            <person name="Kavagutti S V."/>
        </authorList>
    </citation>
    <scope>NUCLEOTIDE SEQUENCE</scope>
</reference>
<dbReference type="InterPro" id="IPR038553">
    <property type="entry name" value="T4-gp15_tss_sf"/>
</dbReference>
<dbReference type="EMBL" id="LR796270">
    <property type="protein sequence ID" value="CAB4133480.1"/>
    <property type="molecule type" value="Genomic_DNA"/>
</dbReference>
<dbReference type="Pfam" id="PF16724">
    <property type="entry name" value="T4-gp15_tss"/>
    <property type="match status" value="1"/>
</dbReference>
<accession>A0A6J5LKF9</accession>
<organism evidence="1">
    <name type="scientific">uncultured Caudovirales phage</name>
    <dbReference type="NCBI Taxonomy" id="2100421"/>
    <lineage>
        <taxon>Viruses</taxon>
        <taxon>Duplodnaviria</taxon>
        <taxon>Heunggongvirae</taxon>
        <taxon>Uroviricota</taxon>
        <taxon>Caudoviricetes</taxon>
        <taxon>Peduoviridae</taxon>
        <taxon>Maltschvirus</taxon>
        <taxon>Maltschvirus maltsch</taxon>
    </lineage>
</organism>
<evidence type="ECO:0000313" key="1">
    <source>
        <dbReference type="EMBL" id="CAB4133480.1"/>
    </source>
</evidence>
<gene>
    <name evidence="1" type="ORF">UFOVP250_202</name>
</gene>
<sequence>MATTSYNRIIRKIVTGFGSLFDNITLVRYNTDETEQERVLVPLAYATKERYIMRLQEDPTLDKRVQITLPRMSFEMTGLSYDSSRKQNTNMKSFAQTANGVKSQYNPVPYNFQFSLYLYVRNIEDGMQIIEHILPFFTPDYTIKLNLIPEMCIVKEIPVVLDSSNYEVTYEGPRDDDTRMVIWTLNFTVKGFIFGATSASSIIKDSITNIFNGNMTNSEIIFNVNAGGTGSYQQGEIVYQGFSLDSATATAKVVSFVPSNNQLTVKNISGNFISTEAIHGVNTNASWTFNNYHVVPEQFVKIEVTPNPTTANADSIYTYTTVIQEEPNIT</sequence>
<dbReference type="Gene3D" id="3.30.2000.40">
    <property type="entry name" value="Myoviridae tail sheath stabiliser"/>
    <property type="match status" value="1"/>
</dbReference>
<dbReference type="InterPro" id="IPR031997">
    <property type="entry name" value="T4-gp15_tss"/>
</dbReference>